<gene>
    <name evidence="2" type="ORF">ABL78_2508</name>
</gene>
<feature type="compositionally biased region" description="Basic and acidic residues" evidence="1">
    <location>
        <begin position="482"/>
        <end position="493"/>
    </location>
</feature>
<dbReference type="EMBL" id="LJSK01000052">
    <property type="protein sequence ID" value="KPI88389.1"/>
    <property type="molecule type" value="Genomic_DNA"/>
</dbReference>
<dbReference type="VEuPathDB" id="TriTrypDB:Lsey_0052_0120"/>
<feature type="region of interest" description="Disordered" evidence="1">
    <location>
        <begin position="1802"/>
        <end position="1834"/>
    </location>
</feature>
<feature type="compositionally biased region" description="Low complexity" evidence="1">
    <location>
        <begin position="306"/>
        <end position="316"/>
    </location>
</feature>
<evidence type="ECO:0000313" key="3">
    <source>
        <dbReference type="Proteomes" id="UP000038009"/>
    </source>
</evidence>
<feature type="region of interest" description="Disordered" evidence="1">
    <location>
        <begin position="1616"/>
        <end position="1653"/>
    </location>
</feature>
<feature type="compositionally biased region" description="Basic and acidic residues" evidence="1">
    <location>
        <begin position="453"/>
        <end position="465"/>
    </location>
</feature>
<feature type="region of interest" description="Disordered" evidence="1">
    <location>
        <begin position="1727"/>
        <end position="1787"/>
    </location>
</feature>
<feature type="compositionally biased region" description="Polar residues" evidence="1">
    <location>
        <begin position="494"/>
        <end position="517"/>
    </location>
</feature>
<protein>
    <submittedName>
        <fullName evidence="2">Uncharacterized protein</fullName>
    </submittedName>
</protein>
<feature type="region of interest" description="Disordered" evidence="1">
    <location>
        <begin position="374"/>
        <end position="620"/>
    </location>
</feature>
<keyword evidence="3" id="KW-1185">Reference proteome</keyword>
<organism evidence="2 3">
    <name type="scientific">Leptomonas seymouri</name>
    <dbReference type="NCBI Taxonomy" id="5684"/>
    <lineage>
        <taxon>Eukaryota</taxon>
        <taxon>Discoba</taxon>
        <taxon>Euglenozoa</taxon>
        <taxon>Kinetoplastea</taxon>
        <taxon>Metakinetoplastina</taxon>
        <taxon>Trypanosomatida</taxon>
        <taxon>Trypanosomatidae</taxon>
        <taxon>Leishmaniinae</taxon>
        <taxon>Leptomonas</taxon>
    </lineage>
</organism>
<feature type="compositionally biased region" description="Low complexity" evidence="1">
    <location>
        <begin position="1371"/>
        <end position="1380"/>
    </location>
</feature>
<feature type="compositionally biased region" description="Acidic residues" evidence="1">
    <location>
        <begin position="1318"/>
        <end position="1331"/>
    </location>
</feature>
<feature type="region of interest" description="Disordered" evidence="1">
    <location>
        <begin position="903"/>
        <end position="934"/>
    </location>
</feature>
<feature type="compositionally biased region" description="Acidic residues" evidence="1">
    <location>
        <begin position="976"/>
        <end position="990"/>
    </location>
</feature>
<feature type="region of interest" description="Disordered" evidence="1">
    <location>
        <begin position="976"/>
        <end position="1028"/>
    </location>
</feature>
<feature type="compositionally biased region" description="Basic residues" evidence="1">
    <location>
        <begin position="106"/>
        <end position="123"/>
    </location>
</feature>
<feature type="region of interest" description="Disordered" evidence="1">
    <location>
        <begin position="1267"/>
        <end position="1434"/>
    </location>
</feature>
<evidence type="ECO:0000313" key="2">
    <source>
        <dbReference type="EMBL" id="KPI88389.1"/>
    </source>
</evidence>
<feature type="compositionally biased region" description="Basic residues" evidence="1">
    <location>
        <begin position="1340"/>
        <end position="1353"/>
    </location>
</feature>
<name>A0A0N0P752_LEPSE</name>
<proteinExistence type="predicted"/>
<feature type="compositionally biased region" description="Low complexity" evidence="1">
    <location>
        <begin position="14"/>
        <end position="29"/>
    </location>
</feature>
<feature type="region of interest" description="Disordered" evidence="1">
    <location>
        <begin position="299"/>
        <end position="356"/>
    </location>
</feature>
<sequence>MFGFLKGSKRQPAHSRSAPPSTASTSPQAGGEGDDRSSRVGGSSISQPPQLKDQGDSAQRAAREFSARSSALHRQVQTQLSAAVSRRDSRTEEDDNLHNTTQRGGCRSRRRRRLGCQNGRHHVAGGEGVPTGETPTLIETVSYPEKGAEPRPQRLSPAGSRMPRHTSKRRGESAEQLLARYPPRGTSAATAAAVAEEDRREREASIIPRHTYKSEVAGPPQNAANAASLCRAPLSPRPTLAVTHSNQKKNAGSDAQQQQQQQEAPPATFAVARVLPSSQRPPHLANDVLFMQYLRQVSPTSDGHRCSPPRYRSSPSNVLSSPNGVRAGTAPPAEGGETERDRADGRTGLPRSRCGHALNPAAAFSHSKALPPTAGSVTFSSSSSSDTNAEERRPLRRLAPSSPLVDARKVFKVSPDRIRPGGQQKRAYPSPNQRRMSPWHSTMEGASAEEGEREMRRRSDARPVTEEAQLATSSETATQSAHRSESEGVKSDGSRGNSVSESGSDNSRVSSPTQRMRPSTSTPPALPPSQPQRHSSRRQQRAYASSRHTRASFASDSEVEDQPALSPARQPRSHPKSLPSHLSTSARRGDETSTKQQQVEEPLDSSSDPNDDDQHTPVSAKAKSLDGFHLHVVPSSLSPPLDEEENAWTFTDMSTNVTSHRLHLRRREHTPPPAPSPVGTRRLLTAWVSYLQKHGQPHMYGYEADDVAANGQTQFRRGSTIKDLSTCKVPAEVHSNAQKGEGAVVVPPDVRVDGNDDGHPTAAAAATRRDRLRACEKEVLLLRASLLMTYTLLAAGGKKTTVQWLASSAAARRWKREMGRHTGWTETAEQREQQQGAKEGRGGANAEQEKGGSDDGNLIAQHRKSGQQEQPDPSYLHSATLWPALEARLAASVRAAAQDLADSSSLTHGSAQRQSTPVNEPSKHGAATGLPSPRLLLRETPSHDLKGLPSLWYPPHLSDAVGPVSGVLSVWFSGADEDGSGDSSVEEEKDDAGGSSGHVPVTSTLDSVTREDSTHTAHPHPQSHSSCFLAFSRRPSSKRGKSSAAAMKGAWRRCFVVADDRGVRAYPTERDYTDYASERLLMAVPYTSLAYLLPDFDEAAAAVNENRIVDVSHRGTASPSPSLSAAQAYTIAAIGSCIDAHSGSSYVHFGFLHRQTSAAEQRVAASAAAAGTSLLRALRGQGGPSLHFASWGMSRHKKSKGGLLSASSLRSAQHLHPPLVFRTQSRLAHAEWVHYFAYKFNRHLYELLFPTTCASMAGVGLRSKAAQADIREGNTPPPPARESATALSPKEMDGPAEQRQSQRRRQHRSHDGGNTFEKDDDDKPYESDQAEDERGFCGKRAPRRSRACRHRRNASTSDGEDDNGEHKRPEASSSLSSPSCPSEPPSPPDVSNQFARVLQHTRPLTPAALDAPASTREHREQSRRDAEEDRSSLTEAVAQLRRTLELRDEQLRNLEAEQTALTKSLRQREQQVQALQQDQIQLRDELKEASESQQRLRRMADGQREEIQRLRTATGAAVPSAAPHELAGTVLAMEAAHKRELALLQDQLEYLQRGYTADQAAWRAEQRALETRCRAMEAQVENSKRSASHDIHSFARQVVRDLDDFHDEATQGARKCVSSMLSHRPKPRQLHAPPNLCSDDDSNTPQRSPRAGTVTALATAGARAIASLLLTFEKGVGYLVDGELTVDEAEARLLYSRPTANQRGRRWELRHHETDALLRIQLELLSRAPGDPQTSPVLRGPPSLHRRSHSCTEISITRRSSRSRPPPPPSPPLHTLSPGRLHRPFKLEGGSLSSLRHAERCIAAPTPSPPPAPDLLKEDPKASGHDGPARRGASTALVAYTPLSSALRAVDVLPRDTRASRLRQAAIERQIQEREALSDA</sequence>
<feature type="compositionally biased region" description="Basic and acidic residues" evidence="1">
    <location>
        <begin position="1815"/>
        <end position="1829"/>
    </location>
</feature>
<feature type="compositionally biased region" description="Basic and acidic residues" evidence="1">
    <location>
        <begin position="1415"/>
        <end position="1432"/>
    </location>
</feature>
<dbReference type="OMA" id="HARERDQ"/>
<reference evidence="2 3" key="1">
    <citation type="journal article" date="2015" name="PLoS Pathog.">
        <title>Leptomonas seymouri: Adaptations to the Dixenous Life Cycle Analyzed by Genome Sequencing, Transcriptome Profiling and Co-infection with Leishmania donovani.</title>
        <authorList>
            <person name="Kraeva N."/>
            <person name="Butenko A."/>
            <person name="Hlavacova J."/>
            <person name="Kostygov A."/>
            <person name="Myskova J."/>
            <person name="Grybchuk D."/>
            <person name="Lestinova T."/>
            <person name="Votypka J."/>
            <person name="Volf P."/>
            <person name="Opperdoes F."/>
            <person name="Flegontov P."/>
            <person name="Lukes J."/>
            <person name="Yurchenko V."/>
        </authorList>
    </citation>
    <scope>NUCLEOTIDE SEQUENCE [LARGE SCALE GENOMIC DNA]</scope>
    <source>
        <strain evidence="2 3">ATCC 30220</strain>
    </source>
</reference>
<feature type="region of interest" description="Disordered" evidence="1">
    <location>
        <begin position="818"/>
        <end position="875"/>
    </location>
</feature>
<evidence type="ECO:0000256" key="1">
    <source>
        <dbReference type="SAM" id="MobiDB-lite"/>
    </source>
</evidence>
<feature type="region of interest" description="Disordered" evidence="1">
    <location>
        <begin position="1"/>
        <end position="270"/>
    </location>
</feature>
<dbReference type="Proteomes" id="UP000038009">
    <property type="component" value="Unassembled WGS sequence"/>
</dbReference>
<accession>A0A0N0P752</accession>
<dbReference type="OrthoDB" id="267708at2759"/>
<feature type="compositionally biased region" description="Polar residues" evidence="1">
    <location>
        <begin position="907"/>
        <end position="919"/>
    </location>
</feature>
<comment type="caution">
    <text evidence="2">The sequence shown here is derived from an EMBL/GenBank/DDBJ whole genome shotgun (WGS) entry which is preliminary data.</text>
</comment>
<feature type="compositionally biased region" description="Basic and acidic residues" evidence="1">
    <location>
        <begin position="406"/>
        <end position="419"/>
    </location>
</feature>
<feature type="compositionally biased region" description="Polar residues" evidence="1">
    <location>
        <begin position="242"/>
        <end position="255"/>
    </location>
</feature>
<feature type="compositionally biased region" description="Polar residues" evidence="1">
    <location>
        <begin position="470"/>
        <end position="481"/>
    </location>
</feature>